<dbReference type="PANTHER" id="PTHR11142:SF0">
    <property type="entry name" value="TRNA PSEUDOURIDINE SYNTHASE-LIKE 1"/>
    <property type="match status" value="1"/>
</dbReference>
<evidence type="ECO:0000313" key="10">
    <source>
        <dbReference type="Proteomes" id="UP000295496"/>
    </source>
</evidence>
<reference evidence="9 10" key="1">
    <citation type="submission" date="2019-03" db="EMBL/GenBank/DDBJ databases">
        <title>Genomic Encyclopedia of Type Strains, Phase IV (KMG-IV): sequencing the most valuable type-strain genomes for metagenomic binning, comparative biology and taxonomic classification.</title>
        <authorList>
            <person name="Goeker M."/>
        </authorList>
    </citation>
    <scope>NUCLEOTIDE SEQUENCE [LARGE SCALE GENOMIC DNA]</scope>
    <source>
        <strain evidence="9 10">DSM 10053</strain>
    </source>
</reference>
<dbReference type="Gene3D" id="3.30.70.580">
    <property type="entry name" value="Pseudouridine synthase I, catalytic domain, N-terminal subdomain"/>
    <property type="match status" value="1"/>
</dbReference>
<evidence type="ECO:0000256" key="7">
    <source>
        <dbReference type="RuleBase" id="RU003792"/>
    </source>
</evidence>
<evidence type="ECO:0000256" key="4">
    <source>
        <dbReference type="HAMAP-Rule" id="MF_00171"/>
    </source>
</evidence>
<dbReference type="RefSeq" id="WP_132302482.1">
    <property type="nucleotide sequence ID" value="NZ_CP170642.1"/>
</dbReference>
<comment type="caution">
    <text evidence="9">The sequence shown here is derived from an EMBL/GenBank/DDBJ whole genome shotgun (WGS) entry which is preliminary data.</text>
</comment>
<evidence type="ECO:0000259" key="8">
    <source>
        <dbReference type="Pfam" id="PF01416"/>
    </source>
</evidence>
<dbReference type="InterPro" id="IPR020095">
    <property type="entry name" value="PsdUridine_synth_TruA_C"/>
</dbReference>
<dbReference type="EC" id="5.4.99.12" evidence="4"/>
<dbReference type="Proteomes" id="UP000295496">
    <property type="component" value="Unassembled WGS sequence"/>
</dbReference>
<comment type="similarity">
    <text evidence="1 4 7">Belongs to the tRNA pseudouridine synthase TruA family.</text>
</comment>
<dbReference type="InterPro" id="IPR020103">
    <property type="entry name" value="PsdUridine_synth_cat_dom_sf"/>
</dbReference>
<dbReference type="Pfam" id="PF01416">
    <property type="entry name" value="PseudoU_synth_1"/>
    <property type="match status" value="2"/>
</dbReference>
<dbReference type="HAMAP" id="MF_00171">
    <property type="entry name" value="TruA"/>
    <property type="match status" value="1"/>
</dbReference>
<keyword evidence="2 4" id="KW-0819">tRNA processing</keyword>
<dbReference type="PIRSF" id="PIRSF001430">
    <property type="entry name" value="tRNA_psdUrid_synth"/>
    <property type="match status" value="1"/>
</dbReference>
<comment type="catalytic activity">
    <reaction evidence="4 7">
        <text>uridine(38/39/40) in tRNA = pseudouridine(38/39/40) in tRNA</text>
        <dbReference type="Rhea" id="RHEA:22376"/>
        <dbReference type="Rhea" id="RHEA-COMP:10085"/>
        <dbReference type="Rhea" id="RHEA-COMP:10087"/>
        <dbReference type="ChEBI" id="CHEBI:65314"/>
        <dbReference type="ChEBI" id="CHEBI:65315"/>
        <dbReference type="EC" id="5.4.99.12"/>
    </reaction>
</comment>
<organism evidence="9 10">
    <name type="scientific">Lonepinella koalarum</name>
    <dbReference type="NCBI Taxonomy" id="53417"/>
    <lineage>
        <taxon>Bacteria</taxon>
        <taxon>Pseudomonadati</taxon>
        <taxon>Pseudomonadota</taxon>
        <taxon>Gammaproteobacteria</taxon>
        <taxon>Pasteurellales</taxon>
        <taxon>Pasteurellaceae</taxon>
        <taxon>Lonepinella</taxon>
    </lineage>
</organism>
<dbReference type="FunFam" id="3.30.70.580:FF:000001">
    <property type="entry name" value="tRNA pseudouridine synthase A"/>
    <property type="match status" value="1"/>
</dbReference>
<dbReference type="EMBL" id="SMGJ01000006">
    <property type="protein sequence ID" value="TCK68202.1"/>
    <property type="molecule type" value="Genomic_DNA"/>
</dbReference>
<evidence type="ECO:0000256" key="3">
    <source>
        <dbReference type="ARBA" id="ARBA00023235"/>
    </source>
</evidence>
<dbReference type="InterPro" id="IPR020097">
    <property type="entry name" value="PsdUridine_synth_TruA_a/b_dom"/>
</dbReference>
<name>A0A4R1KT08_9PAST</name>
<proteinExistence type="inferred from homology"/>
<evidence type="ECO:0000256" key="1">
    <source>
        <dbReference type="ARBA" id="ARBA00009375"/>
    </source>
</evidence>
<dbReference type="FunFam" id="3.30.70.660:FF:000001">
    <property type="entry name" value="tRNA pseudouridine synthase A"/>
    <property type="match status" value="1"/>
</dbReference>
<comment type="subunit">
    <text evidence="4">Homodimer.</text>
</comment>
<dbReference type="GO" id="GO:0003723">
    <property type="term" value="F:RNA binding"/>
    <property type="evidence" value="ECO:0007669"/>
    <property type="project" value="InterPro"/>
</dbReference>
<feature type="active site" description="Nucleophile" evidence="4 5">
    <location>
        <position position="51"/>
    </location>
</feature>
<keyword evidence="10" id="KW-1185">Reference proteome</keyword>
<comment type="caution">
    <text evidence="4">Lacks conserved residue(s) required for the propagation of feature annotation.</text>
</comment>
<dbReference type="InterPro" id="IPR001406">
    <property type="entry name" value="PsdUridine_synth_TruA"/>
</dbReference>
<dbReference type="PANTHER" id="PTHR11142">
    <property type="entry name" value="PSEUDOURIDYLATE SYNTHASE"/>
    <property type="match status" value="1"/>
</dbReference>
<sequence>MKIALGVEYNGTHYLGWQRQQNLPSIQAELEKALSVVANQNIEVFCAGRTDSGVHATGQVVHFETNVDRPEKAWEFGTNANLPDDIAVKWAKIVPDDFHARFSATARRYRYILYCNRLRSAILPTGVTHTHLDLDYNRMREAGQALLGERDFTSFRAAQCQSHSPWRNVHSLMVSRFGDYIIVEIQANAFLHHMVRNIVGSLMEVGCGRKPESWIAELLAKKDRTLAAPTAKPDGLYLVNVQYPRRFQLPQTPLGPLFLPDELPAFIIERLKLW</sequence>
<accession>A0A4R1KT08</accession>
<dbReference type="SUPFAM" id="SSF55120">
    <property type="entry name" value="Pseudouridine synthase"/>
    <property type="match status" value="1"/>
</dbReference>
<dbReference type="GO" id="GO:0160147">
    <property type="term" value="F:tRNA pseudouridine(38-40) synthase activity"/>
    <property type="evidence" value="ECO:0007669"/>
    <property type="project" value="UniProtKB-EC"/>
</dbReference>
<evidence type="ECO:0000313" key="9">
    <source>
        <dbReference type="EMBL" id="TCK68202.1"/>
    </source>
</evidence>
<dbReference type="InterPro" id="IPR020094">
    <property type="entry name" value="TruA/RsuA/RluB/E/F_N"/>
</dbReference>
<dbReference type="CDD" id="cd02570">
    <property type="entry name" value="PseudoU_synth_EcTruA"/>
    <property type="match status" value="1"/>
</dbReference>
<keyword evidence="3 4" id="KW-0413">Isomerase</keyword>
<comment type="function">
    <text evidence="4">Formation of pseudouridine at positions 38, 39 and 40 in the anticodon stem and loop of transfer RNAs.</text>
</comment>
<evidence type="ECO:0000256" key="6">
    <source>
        <dbReference type="PIRSR" id="PIRSR001430-2"/>
    </source>
</evidence>
<dbReference type="Gene3D" id="3.30.70.660">
    <property type="entry name" value="Pseudouridine synthase I, catalytic domain, C-terminal subdomain"/>
    <property type="match status" value="1"/>
</dbReference>
<evidence type="ECO:0000256" key="2">
    <source>
        <dbReference type="ARBA" id="ARBA00022694"/>
    </source>
</evidence>
<dbReference type="GO" id="GO:0031119">
    <property type="term" value="P:tRNA pseudouridine synthesis"/>
    <property type="evidence" value="ECO:0007669"/>
    <property type="project" value="UniProtKB-UniRule"/>
</dbReference>
<dbReference type="NCBIfam" id="TIGR00071">
    <property type="entry name" value="hisT_truA"/>
    <property type="match status" value="1"/>
</dbReference>
<dbReference type="AlphaFoldDB" id="A0A4R1KT08"/>
<feature type="domain" description="Pseudouridine synthase I TruA alpha/beta" evidence="8">
    <location>
        <begin position="144"/>
        <end position="244"/>
    </location>
</feature>
<protein>
    <recommendedName>
        <fullName evidence="4">tRNA pseudouridine synthase A</fullName>
        <ecNumber evidence="4">5.4.99.12</ecNumber>
    </recommendedName>
    <alternativeName>
        <fullName evidence="4">tRNA pseudouridine(38-40) synthase</fullName>
    </alternativeName>
    <alternativeName>
        <fullName evidence="4">tRNA pseudouridylate synthase I</fullName>
    </alternativeName>
    <alternativeName>
        <fullName evidence="4">tRNA-uridine isomerase I</fullName>
    </alternativeName>
</protein>
<gene>
    <name evidence="4" type="primary">truA</name>
    <name evidence="9" type="ORF">EV692_1904</name>
</gene>
<evidence type="ECO:0000256" key="5">
    <source>
        <dbReference type="PIRSR" id="PIRSR001430-1"/>
    </source>
</evidence>
<feature type="binding site" evidence="4 6">
    <location>
        <position position="109"/>
    </location>
    <ligand>
        <name>substrate</name>
    </ligand>
</feature>
<dbReference type="OrthoDB" id="9811823at2"/>
<feature type="domain" description="Pseudouridine synthase I TruA alpha/beta" evidence="8">
    <location>
        <begin position="8"/>
        <end position="102"/>
    </location>
</feature>